<dbReference type="Proteomes" id="UP000054279">
    <property type="component" value="Unassembled WGS sequence"/>
</dbReference>
<feature type="transmembrane region" description="Helical" evidence="4">
    <location>
        <begin position="167"/>
        <end position="186"/>
    </location>
</feature>
<dbReference type="Gene3D" id="1.20.1250.20">
    <property type="entry name" value="MFS general substrate transporter like domains"/>
    <property type="match status" value="2"/>
</dbReference>
<evidence type="ECO:0000256" key="2">
    <source>
        <dbReference type="ARBA" id="ARBA00006727"/>
    </source>
</evidence>
<feature type="transmembrane region" description="Helical" evidence="4">
    <location>
        <begin position="40"/>
        <end position="59"/>
    </location>
</feature>
<feature type="compositionally biased region" description="Polar residues" evidence="3">
    <location>
        <begin position="10"/>
        <end position="19"/>
    </location>
</feature>
<dbReference type="HOGENOM" id="CLU_001265_1_1_1"/>
<dbReference type="GO" id="GO:0022857">
    <property type="term" value="F:transmembrane transporter activity"/>
    <property type="evidence" value="ECO:0007669"/>
    <property type="project" value="InterPro"/>
</dbReference>
<feature type="compositionally biased region" description="Basic and acidic residues" evidence="3">
    <location>
        <begin position="20"/>
        <end position="29"/>
    </location>
</feature>
<dbReference type="InterPro" id="IPR036259">
    <property type="entry name" value="MFS_trans_sf"/>
</dbReference>
<evidence type="ECO:0008006" key="7">
    <source>
        <dbReference type="Google" id="ProtNLM"/>
    </source>
</evidence>
<dbReference type="InterPro" id="IPR050327">
    <property type="entry name" value="Proton-linked_MCT"/>
</dbReference>
<sequence length="419" mass="45428">MTNTTTDTTAMSDSSQQVNEKQEEKGRLEDDHFQEGGVKAWCTVLGGWLALFATFGYIYSFGVYQDLYVRAGTSTSSNISWIGSVQLFFFVAMGLPAGALLDKGYFRITVFIGSLIYIFSLFMLSLAHVDKYYQLFLSQGVGMGIGSGLIYLPSVAVQAHHFRRHRALAIGIAITGSSVGGIVYPIMLNNLFHGSTGFAWGVRASAFLTLGILVLANLLMTDKPHRATPGTTVTKPSARDIYTDIPFMLTTVVGKKQKEGKMEQLTQEFQLTIQNGASIFGRTIPNVLADKYGCINVIMVLVFSSSIIVFGLFGIHSVAGVAIFAALYGFFAGGALSLFAPVMTSFVRHPNELGLRLGIAYVFTSLGYLTGPPIIGALVGTGDHWSRPIIFSGTTLMSGFFIILVGRHLQAKRKGTPWV</sequence>
<dbReference type="Pfam" id="PF07690">
    <property type="entry name" value="MFS_1"/>
    <property type="match status" value="2"/>
</dbReference>
<feature type="transmembrane region" description="Helical" evidence="4">
    <location>
        <begin position="135"/>
        <end position="155"/>
    </location>
</feature>
<comment type="subcellular location">
    <subcellularLocation>
        <location evidence="1">Membrane</location>
        <topology evidence="1">Multi-pass membrane protein</topology>
    </subcellularLocation>
</comment>
<feature type="transmembrane region" description="Helical" evidence="4">
    <location>
        <begin position="292"/>
        <end position="315"/>
    </location>
</feature>
<evidence type="ECO:0000256" key="4">
    <source>
        <dbReference type="SAM" id="Phobius"/>
    </source>
</evidence>
<dbReference type="AlphaFoldDB" id="A0A0C9TN60"/>
<feature type="region of interest" description="Disordered" evidence="3">
    <location>
        <begin position="1"/>
        <end position="29"/>
    </location>
</feature>
<feature type="transmembrane region" description="Helical" evidence="4">
    <location>
        <begin position="385"/>
        <end position="405"/>
    </location>
</feature>
<gene>
    <name evidence="5" type="ORF">M422DRAFT_234596</name>
</gene>
<dbReference type="PANTHER" id="PTHR11360:SF234">
    <property type="entry name" value="MFS-TYPE TRANSPORTER DBAD-RELATED"/>
    <property type="match status" value="1"/>
</dbReference>
<feature type="transmembrane region" description="Helical" evidence="4">
    <location>
        <begin position="321"/>
        <end position="347"/>
    </location>
</feature>
<protein>
    <recommendedName>
        <fullName evidence="7">Major facilitator superfamily (MFS) profile domain-containing protein</fullName>
    </recommendedName>
</protein>
<keyword evidence="4" id="KW-0472">Membrane</keyword>
<dbReference type="InterPro" id="IPR011701">
    <property type="entry name" value="MFS"/>
</dbReference>
<evidence type="ECO:0000313" key="5">
    <source>
        <dbReference type="EMBL" id="KIJ31403.1"/>
    </source>
</evidence>
<reference evidence="5 6" key="1">
    <citation type="submission" date="2014-06" db="EMBL/GenBank/DDBJ databases">
        <title>Evolutionary Origins and Diversification of the Mycorrhizal Mutualists.</title>
        <authorList>
            <consortium name="DOE Joint Genome Institute"/>
            <consortium name="Mycorrhizal Genomics Consortium"/>
            <person name="Kohler A."/>
            <person name="Kuo A."/>
            <person name="Nagy L.G."/>
            <person name="Floudas D."/>
            <person name="Copeland A."/>
            <person name="Barry K.W."/>
            <person name="Cichocki N."/>
            <person name="Veneault-Fourrey C."/>
            <person name="LaButti K."/>
            <person name="Lindquist E.A."/>
            <person name="Lipzen A."/>
            <person name="Lundell T."/>
            <person name="Morin E."/>
            <person name="Murat C."/>
            <person name="Riley R."/>
            <person name="Ohm R."/>
            <person name="Sun H."/>
            <person name="Tunlid A."/>
            <person name="Henrissat B."/>
            <person name="Grigoriev I.V."/>
            <person name="Hibbett D.S."/>
            <person name="Martin F."/>
        </authorList>
    </citation>
    <scope>NUCLEOTIDE SEQUENCE [LARGE SCALE GENOMIC DNA]</scope>
    <source>
        <strain evidence="5 6">SS14</strain>
    </source>
</reference>
<dbReference type="OrthoDB" id="6499973at2759"/>
<accession>A0A0C9TN60</accession>
<feature type="transmembrane region" description="Helical" evidence="4">
    <location>
        <begin position="198"/>
        <end position="219"/>
    </location>
</feature>
<feature type="transmembrane region" description="Helical" evidence="4">
    <location>
        <begin position="359"/>
        <end position="379"/>
    </location>
</feature>
<evidence type="ECO:0000256" key="3">
    <source>
        <dbReference type="SAM" id="MobiDB-lite"/>
    </source>
</evidence>
<comment type="similarity">
    <text evidence="2">Belongs to the major facilitator superfamily. Monocarboxylate porter (TC 2.A.1.13) family.</text>
</comment>
<evidence type="ECO:0000313" key="6">
    <source>
        <dbReference type="Proteomes" id="UP000054279"/>
    </source>
</evidence>
<dbReference type="SUPFAM" id="SSF103473">
    <property type="entry name" value="MFS general substrate transporter"/>
    <property type="match status" value="1"/>
</dbReference>
<organism evidence="5 6">
    <name type="scientific">Sphaerobolus stellatus (strain SS14)</name>
    <dbReference type="NCBI Taxonomy" id="990650"/>
    <lineage>
        <taxon>Eukaryota</taxon>
        <taxon>Fungi</taxon>
        <taxon>Dikarya</taxon>
        <taxon>Basidiomycota</taxon>
        <taxon>Agaricomycotina</taxon>
        <taxon>Agaricomycetes</taxon>
        <taxon>Phallomycetidae</taxon>
        <taxon>Geastrales</taxon>
        <taxon>Sphaerobolaceae</taxon>
        <taxon>Sphaerobolus</taxon>
    </lineage>
</organism>
<dbReference type="GO" id="GO:0016020">
    <property type="term" value="C:membrane"/>
    <property type="evidence" value="ECO:0007669"/>
    <property type="project" value="UniProtKB-SubCell"/>
</dbReference>
<dbReference type="EMBL" id="KN837243">
    <property type="protein sequence ID" value="KIJ31403.1"/>
    <property type="molecule type" value="Genomic_DNA"/>
</dbReference>
<dbReference type="PANTHER" id="PTHR11360">
    <property type="entry name" value="MONOCARBOXYLATE TRANSPORTER"/>
    <property type="match status" value="1"/>
</dbReference>
<evidence type="ECO:0000256" key="1">
    <source>
        <dbReference type="ARBA" id="ARBA00004141"/>
    </source>
</evidence>
<keyword evidence="4" id="KW-0812">Transmembrane</keyword>
<keyword evidence="4" id="KW-1133">Transmembrane helix</keyword>
<proteinExistence type="inferred from homology"/>
<feature type="transmembrane region" description="Helical" evidence="4">
    <location>
        <begin position="79"/>
        <end position="101"/>
    </location>
</feature>
<keyword evidence="6" id="KW-1185">Reference proteome</keyword>
<feature type="transmembrane region" description="Helical" evidence="4">
    <location>
        <begin position="108"/>
        <end position="129"/>
    </location>
</feature>
<name>A0A0C9TN60_SPHS4</name>